<protein>
    <submittedName>
        <fullName evidence="4">Type II secretion system protein</fullName>
    </submittedName>
</protein>
<dbReference type="OrthoDB" id="2935070at2"/>
<keyword evidence="3" id="KW-0472">Membrane</keyword>
<dbReference type="Proteomes" id="UP000278746">
    <property type="component" value="Unassembled WGS sequence"/>
</dbReference>
<reference evidence="4 5" key="1">
    <citation type="submission" date="2018-10" db="EMBL/GenBank/DDBJ databases">
        <title>Bacillus Keqinensis sp. nov., a moderately halophilic bacterium isolated from a saline-alkaline lake.</title>
        <authorList>
            <person name="Wang H."/>
        </authorList>
    </citation>
    <scope>NUCLEOTIDE SEQUENCE [LARGE SCALE GENOMIC DNA]</scope>
    <source>
        <strain evidence="4 5">KQ-3</strain>
    </source>
</reference>
<comment type="caution">
    <text evidence="4">The sequence shown here is derived from an EMBL/GenBank/DDBJ whole genome shotgun (WGS) entry which is preliminary data.</text>
</comment>
<keyword evidence="5" id="KW-1185">Reference proteome</keyword>
<evidence type="ECO:0000256" key="3">
    <source>
        <dbReference type="SAM" id="Phobius"/>
    </source>
</evidence>
<sequence length="128" mass="14851">MIIIKTSTASFLSLSGGVFILKKCSGFTLVEIVISLFLISLIAGTMLPVYIQIKEERVWLEQELFVHGKLTELILAYYYDEPELPDSVERNGTVFFVRAKHLEKSELEVCIHWQYKTKTREKCLYKIE</sequence>
<dbReference type="AlphaFoldDB" id="A0A3M7TUP7"/>
<evidence type="ECO:0000313" key="5">
    <source>
        <dbReference type="Proteomes" id="UP000278746"/>
    </source>
</evidence>
<evidence type="ECO:0000256" key="2">
    <source>
        <dbReference type="ARBA" id="ARBA00023287"/>
    </source>
</evidence>
<accession>A0A3M7TUP7</accession>
<dbReference type="SUPFAM" id="SSF54523">
    <property type="entry name" value="Pili subunits"/>
    <property type="match status" value="1"/>
</dbReference>
<dbReference type="PROSITE" id="PS00409">
    <property type="entry name" value="PROKAR_NTER_METHYL"/>
    <property type="match status" value="1"/>
</dbReference>
<organism evidence="4 5">
    <name type="scientific">Alteribacter keqinensis</name>
    <dbReference type="NCBI Taxonomy" id="2483800"/>
    <lineage>
        <taxon>Bacteria</taxon>
        <taxon>Bacillati</taxon>
        <taxon>Bacillota</taxon>
        <taxon>Bacilli</taxon>
        <taxon>Bacillales</taxon>
        <taxon>Bacillaceae</taxon>
        <taxon>Alteribacter</taxon>
    </lineage>
</organism>
<dbReference type="GO" id="GO:0030420">
    <property type="term" value="P:establishment of competence for transformation"/>
    <property type="evidence" value="ECO:0007669"/>
    <property type="project" value="UniProtKB-KW"/>
</dbReference>
<keyword evidence="3" id="KW-1133">Transmembrane helix</keyword>
<dbReference type="Pfam" id="PF07963">
    <property type="entry name" value="N_methyl"/>
    <property type="match status" value="1"/>
</dbReference>
<evidence type="ECO:0000313" key="4">
    <source>
        <dbReference type="EMBL" id="RNA68949.1"/>
    </source>
</evidence>
<name>A0A3M7TUP7_9BACI</name>
<feature type="transmembrane region" description="Helical" evidence="3">
    <location>
        <begin position="32"/>
        <end position="51"/>
    </location>
</feature>
<dbReference type="GO" id="GO:0009986">
    <property type="term" value="C:cell surface"/>
    <property type="evidence" value="ECO:0007669"/>
    <property type="project" value="UniProtKB-SubCell"/>
</dbReference>
<dbReference type="NCBIfam" id="TIGR02532">
    <property type="entry name" value="IV_pilin_GFxxxE"/>
    <property type="match status" value="1"/>
</dbReference>
<proteinExistence type="predicted"/>
<gene>
    <name evidence="4" type="ORF">EBO34_03030</name>
</gene>
<dbReference type="InterPro" id="IPR012902">
    <property type="entry name" value="N_methyl_site"/>
</dbReference>
<comment type="subcellular location">
    <subcellularLocation>
        <location evidence="1">Cell surface</location>
    </subcellularLocation>
</comment>
<keyword evidence="2" id="KW-0178">Competence</keyword>
<dbReference type="InterPro" id="IPR045584">
    <property type="entry name" value="Pilin-like"/>
</dbReference>
<keyword evidence="3" id="KW-0812">Transmembrane</keyword>
<dbReference type="EMBL" id="RHIB01000001">
    <property type="protein sequence ID" value="RNA68949.1"/>
    <property type="molecule type" value="Genomic_DNA"/>
</dbReference>
<evidence type="ECO:0000256" key="1">
    <source>
        <dbReference type="ARBA" id="ARBA00004241"/>
    </source>
</evidence>